<feature type="repeat" description="ANK" evidence="6">
    <location>
        <begin position="1133"/>
        <end position="1165"/>
    </location>
</feature>
<feature type="region of interest" description="Disordered" evidence="7">
    <location>
        <begin position="1830"/>
        <end position="1898"/>
    </location>
</feature>
<dbReference type="Gene3D" id="1.25.40.20">
    <property type="entry name" value="Ankyrin repeat-containing domain"/>
    <property type="match status" value="3"/>
</dbReference>
<dbReference type="PRINTS" id="PR01415">
    <property type="entry name" value="ANKYRIN"/>
</dbReference>
<dbReference type="InterPro" id="IPR056884">
    <property type="entry name" value="NPHP3-like_N"/>
</dbReference>
<evidence type="ECO:0000256" key="6">
    <source>
        <dbReference type="PROSITE-ProRule" id="PRU00023"/>
    </source>
</evidence>
<feature type="compositionally biased region" description="Acidic residues" evidence="7">
    <location>
        <begin position="1868"/>
        <end position="1884"/>
    </location>
</feature>
<feature type="region of interest" description="Disordered" evidence="7">
    <location>
        <begin position="1652"/>
        <end position="1675"/>
    </location>
</feature>
<evidence type="ECO:0000256" key="4">
    <source>
        <dbReference type="ARBA" id="ARBA00022833"/>
    </source>
</evidence>
<feature type="repeat" description="ANK" evidence="6">
    <location>
        <begin position="1240"/>
        <end position="1272"/>
    </location>
</feature>
<proteinExistence type="predicted"/>
<protein>
    <submittedName>
        <fullName evidence="9">Ankyrin repeat-containing domain protein</fullName>
    </submittedName>
</protein>
<keyword evidence="3" id="KW-0863">Zinc-finger</keyword>
<dbReference type="InterPro" id="IPR043145">
    <property type="entry name" value="Znf_ZZ_sf"/>
</dbReference>
<evidence type="ECO:0000256" key="3">
    <source>
        <dbReference type="ARBA" id="ARBA00022771"/>
    </source>
</evidence>
<evidence type="ECO:0000313" key="10">
    <source>
        <dbReference type="Proteomes" id="UP001175000"/>
    </source>
</evidence>
<feature type="repeat" description="ANK" evidence="6">
    <location>
        <begin position="1349"/>
        <end position="1381"/>
    </location>
</feature>
<feature type="repeat" description="ANK" evidence="6">
    <location>
        <begin position="1021"/>
        <end position="1053"/>
    </location>
</feature>
<keyword evidence="4" id="KW-0862">Zinc</keyword>
<evidence type="ECO:0000313" key="9">
    <source>
        <dbReference type="EMBL" id="KAK0632450.1"/>
    </source>
</evidence>
<feature type="region of interest" description="Disordered" evidence="7">
    <location>
        <begin position="1"/>
        <end position="80"/>
    </location>
</feature>
<dbReference type="InterPro" id="IPR002110">
    <property type="entry name" value="Ankyrin_rpt"/>
</dbReference>
<dbReference type="PROSITE" id="PS50297">
    <property type="entry name" value="ANK_REP_REGION"/>
    <property type="match status" value="6"/>
</dbReference>
<dbReference type="InterPro" id="IPR036770">
    <property type="entry name" value="Ankyrin_rpt-contain_sf"/>
</dbReference>
<dbReference type="Gene3D" id="3.30.60.90">
    <property type="match status" value="1"/>
</dbReference>
<keyword evidence="2" id="KW-0677">Repeat</keyword>
<feature type="compositionally biased region" description="Acidic residues" evidence="7">
    <location>
        <begin position="1"/>
        <end position="28"/>
    </location>
</feature>
<dbReference type="PANTHER" id="PTHR24123">
    <property type="entry name" value="ANKYRIN REPEAT-CONTAINING"/>
    <property type="match status" value="1"/>
</dbReference>
<sequence>MSDSEESSSSEDSRDLEEDSGLDEEVVDAAEQPPPAASNPAEPEGDEKEDEAKDAKGEEGETQLSPESAPPQFGLIPESSTGQDWQTFDIVVVHGIHETSWNNSNWIDGYKPATWWISSLGLYSGRLLHFHYDIKGSPGDRPDVLCYGGIERQAQKLVDNLLKIRQQHQIDLGEDYLDSEPPSRSIIFVAHDIGGIIVKRALTIASLNPSKYGNIPFDTTNLMFLGCPHRNNRGVLEDQLAKLLLLTENSFVDRTIDAINGLVRTIHQVNEEFLDTKILLHASVFNIVNRGIGDDDNHIGLPFKVLKCYYNLPYEYSKETSISHLQLADGDSTAENDWDKFVDPISKMMGLFPFYITNVDSVAQIQKTFLSMSPPALPPLSMDYGWSPYAVNPWISETDQYKGWKKQRTLSILHIRGPSQMRIRSDKFWEWILYDTAEDIDDPTKRNTAYFAFSRNDARFNTVERLLTFMIASIVGRNQNIEGIRPIYDMLRNQRAWTTKDLVHTLLACHDSLAIQPMTFMIACLEQCDESVYLLLRLFAGLISMSEKPFKFILTSTTGVNEQLDRELAVWPTIDLAEYPVTGQEWPFAFESRFGTDMRRLTERKPAYVGLQEQVKEWLAQFGPEDRLGDYILSWLITGKQDNSKAGIKKTLAALAKPTFDSFLGHIIATFGPREQRARDLLTWATFAFEPLTTFELAIAVELSQGTTEEDLEDIFLDDFQDDVKQFSLLFAYRGHEVKFWHVLDGMRKPPTPEDAAAAHGELARLCLRYLRFPQVMQKIKGLCESHNSLDLDQPPPMRPRNDLISYAVLYWPRHYALATGSNRPKEEALGLLRDKPCRTAWWSARYVLSNHVARLNRGYLSPLPAAAMTGLDDLVEALLEDDKAKWDFSANVGMALVEAVRAGHISTAKLLLETSKPGRDDLRDAISAAASLGDRNTLKRLIELGLEVQGFIWPAGLMSRIAWLGFVDSAELLLNGGVQIPESGQTFETLPLHIAIQARHKSMVTLLLRANCDPKGLDESGNPALARAASQGCPEIVRTLLAAGASTEIESEHGLKPVQLAVRHARPLALRALLEGGADREVGVDHPVDDTSLPTLEDRTDAKPLPLAAMNGYTECVRALLDHGADLKATLGGKSAVWHASYRGYHEIVRLLLQKGADPNEKPEGDDHTLVAVIGSDLDSGVMMDVVRLLIEHGARVDQQDAAGTWRSNPLSRAAGKGNKELVQLLLDKGAPPNIGNGATDIPLYVAAYEGNEEILKVLIERGADVNIPGTWDWTPLHASYDHFDIVKTLLENGAEINSLSKTGTVTYLASKHNQDDTLRVLLSHSTKPNLELETTFGEGLNLDEFEDGMTPLCIACKNGHVNIIRLLLQNGADADHRTKDGSFPLEFCLDTNGGEPAAVMEALLEFRPNLEMADDHGNTVLHNISNRTDVAVVKMLYTAGAQINVINKEGKSPLALAVEAENTAVAKFLIEKNATADIYSPEKGTILNAMVEAGQWEVFEAAAKAGANVHLAHENGYKETLLHAAMSGYWGEDRENIVRYLLQTAKVNPNQRCNDTLYCYPLIKCAYLQSAQAIQLLLDNGADPNVEDKQGRRAVHMAAFRYWELMEPLLAKGADAMARDKAGMTPLHFSAASGSYFTEFFENIQKHLKGENETTGDSSTGETTGDEAAPKTALKVKSNGVHPEIDVNDKDADGWTLLMWLSKGSYSAYLEVQNIIERGADLWCTAPALDIFGNDREWSPLKAARYYGSSEMLYDVLAPKEKTRTKPDGTKEEWDDDRHAMRTAIYNANWTCDHCMMNIVGLNWKCRECAFNLCYKCARTSKFVHPGHEFEPEGPEFEPLPETTPDPSDGPAEDARTPAAGNGGHEEEDDDSDGDDDEDDDTNTSSESDGVASDLD</sequence>
<organism evidence="9 10">
    <name type="scientific">Immersiella caudata</name>
    <dbReference type="NCBI Taxonomy" id="314043"/>
    <lineage>
        <taxon>Eukaryota</taxon>
        <taxon>Fungi</taxon>
        <taxon>Dikarya</taxon>
        <taxon>Ascomycota</taxon>
        <taxon>Pezizomycotina</taxon>
        <taxon>Sordariomycetes</taxon>
        <taxon>Sordariomycetidae</taxon>
        <taxon>Sordariales</taxon>
        <taxon>Lasiosphaeriaceae</taxon>
        <taxon>Immersiella</taxon>
    </lineage>
</organism>
<dbReference type="SUPFAM" id="SSF48403">
    <property type="entry name" value="Ankyrin repeat"/>
    <property type="match status" value="5"/>
</dbReference>
<keyword evidence="10" id="KW-1185">Reference proteome</keyword>
<keyword evidence="1" id="KW-0479">Metal-binding</keyword>
<name>A0AA40CBV2_9PEZI</name>
<feature type="compositionally biased region" description="Basic and acidic residues" evidence="7">
    <location>
        <begin position="50"/>
        <end position="59"/>
    </location>
</feature>
<dbReference type="CDD" id="cd02249">
    <property type="entry name" value="ZZ"/>
    <property type="match status" value="1"/>
</dbReference>
<feature type="repeat" description="ANK" evidence="6">
    <location>
        <begin position="1451"/>
        <end position="1483"/>
    </location>
</feature>
<dbReference type="Pfam" id="PF12796">
    <property type="entry name" value="Ank_2"/>
    <property type="match status" value="5"/>
</dbReference>
<feature type="domain" description="Nephrocystin 3-like N-terminal" evidence="8">
    <location>
        <begin position="394"/>
        <end position="556"/>
    </location>
</feature>
<dbReference type="Pfam" id="PF00023">
    <property type="entry name" value="Ank"/>
    <property type="match status" value="2"/>
</dbReference>
<dbReference type="InterPro" id="IPR051165">
    <property type="entry name" value="Multifunctional_ANK_Repeat"/>
</dbReference>
<gene>
    <name evidence="9" type="ORF">B0T14DRAFT_560140</name>
</gene>
<reference evidence="9" key="1">
    <citation type="submission" date="2023-06" db="EMBL/GenBank/DDBJ databases">
        <title>Genome-scale phylogeny and comparative genomics of the fungal order Sordariales.</title>
        <authorList>
            <consortium name="Lawrence Berkeley National Laboratory"/>
            <person name="Hensen N."/>
            <person name="Bonometti L."/>
            <person name="Westerberg I."/>
            <person name="Brannstrom I.O."/>
            <person name="Guillou S."/>
            <person name="Cros-Aarteil S."/>
            <person name="Calhoun S."/>
            <person name="Haridas S."/>
            <person name="Kuo A."/>
            <person name="Mondo S."/>
            <person name="Pangilinan J."/>
            <person name="Riley R."/>
            <person name="Labutti K."/>
            <person name="Andreopoulos B."/>
            <person name="Lipzen A."/>
            <person name="Chen C."/>
            <person name="Yanf M."/>
            <person name="Daum C."/>
            <person name="Ng V."/>
            <person name="Clum A."/>
            <person name="Steindorff A."/>
            <person name="Ohm R."/>
            <person name="Martin F."/>
            <person name="Silar P."/>
            <person name="Natvig D."/>
            <person name="Lalanne C."/>
            <person name="Gautier V."/>
            <person name="Ament-Velasquez S.L."/>
            <person name="Kruys A."/>
            <person name="Hutchinson M.I."/>
            <person name="Powell A.J."/>
            <person name="Barry K."/>
            <person name="Miller A.N."/>
            <person name="Grigoriev I.V."/>
            <person name="Debuchy R."/>
            <person name="Gladieux P."/>
            <person name="Thoren M.H."/>
            <person name="Johannesson H."/>
        </authorList>
    </citation>
    <scope>NUCLEOTIDE SEQUENCE</scope>
    <source>
        <strain evidence="9">CBS 606.72</strain>
    </source>
</reference>
<dbReference type="PANTHER" id="PTHR24123:SF33">
    <property type="entry name" value="PROTEIN HOS4"/>
    <property type="match status" value="1"/>
</dbReference>
<dbReference type="SMART" id="SM00248">
    <property type="entry name" value="ANK"/>
    <property type="match status" value="19"/>
</dbReference>
<feature type="repeat" description="ANK" evidence="6">
    <location>
        <begin position="1418"/>
        <end position="1450"/>
    </location>
</feature>
<feature type="repeat" description="ANK" evidence="6">
    <location>
        <begin position="1101"/>
        <end position="1133"/>
    </location>
</feature>
<accession>A0AA40CBV2</accession>
<dbReference type="PROSITE" id="PS50088">
    <property type="entry name" value="ANK_REPEAT"/>
    <property type="match status" value="8"/>
</dbReference>
<dbReference type="GO" id="GO:0008270">
    <property type="term" value="F:zinc ion binding"/>
    <property type="evidence" value="ECO:0007669"/>
    <property type="project" value="UniProtKB-KW"/>
</dbReference>
<evidence type="ECO:0000256" key="7">
    <source>
        <dbReference type="SAM" id="MobiDB-lite"/>
    </source>
</evidence>
<evidence type="ECO:0000256" key="1">
    <source>
        <dbReference type="ARBA" id="ARBA00022723"/>
    </source>
</evidence>
<feature type="repeat" description="ANK" evidence="6">
    <location>
        <begin position="1207"/>
        <end position="1239"/>
    </location>
</feature>
<feature type="compositionally biased region" description="Low complexity" evidence="7">
    <location>
        <begin position="1655"/>
        <end position="1669"/>
    </location>
</feature>
<evidence type="ECO:0000256" key="2">
    <source>
        <dbReference type="ARBA" id="ARBA00022737"/>
    </source>
</evidence>
<dbReference type="Proteomes" id="UP001175000">
    <property type="component" value="Unassembled WGS sequence"/>
</dbReference>
<dbReference type="EMBL" id="JAULSU010000001">
    <property type="protein sequence ID" value="KAK0632450.1"/>
    <property type="molecule type" value="Genomic_DNA"/>
</dbReference>
<keyword evidence="5 6" id="KW-0040">ANK repeat</keyword>
<evidence type="ECO:0000256" key="5">
    <source>
        <dbReference type="ARBA" id="ARBA00023043"/>
    </source>
</evidence>
<dbReference type="Pfam" id="PF24883">
    <property type="entry name" value="NPHP3_N"/>
    <property type="match status" value="1"/>
</dbReference>
<comment type="caution">
    <text evidence="9">The sequence shown here is derived from an EMBL/GenBank/DDBJ whole genome shotgun (WGS) entry which is preliminary data.</text>
</comment>
<evidence type="ECO:0000259" key="8">
    <source>
        <dbReference type="Pfam" id="PF24883"/>
    </source>
</evidence>
<dbReference type="SUPFAM" id="SSF57850">
    <property type="entry name" value="RING/U-box"/>
    <property type="match status" value="1"/>
</dbReference>